<sequence length="856" mass="94294">MTTSFAAFASQYLTGRQNVTSSRTSDSQPMFFSFISTDSRGGHDDADLDDTEDPHFREMGQARKSKNALLEQEDEEDEDPYLRLDEDEHTLRSGFNSKGHNPQSTPLIASSHTYDSDSESPRGWLAHQPSPLQPSRSPSPASSSSSEPSPDMLVGATRPQHHVSAPPTTNREPISLSLTESLLPRDGRTRPLDVFSLPDPRHTPRGRRKYNDYPWTALWCAGVSFCLFFSILLLFITRKPQERVRLPYTTLLHTVPLLTILTFASAVVAYSHIYLLRIFARPMMIATSVFIPATLFISAIWAFVGSFMWDGDTEPTWGETVGLRLFSLVPLVLSVLTARRLVDLPRNIHTTSSTLTLSTNLLIDNPFLLALSPTILLFSLLFSIPFLTLIFRLLLHGHIIRPTQDSSRFEWHVYAWANWCIVATVVVWLWTWGVARGILRMTCAGVIGAWYFANPDAPIPPPTSTHTIHAAITRSTGPSLGTIALSALILTAIRLLVLLSLGLERLPIYLPSRALFLVSGIRFAVGALERITAALSQYALIYAGLTGDPFMPSAKRARQLTTKLESRVDMRRRRGSPESPLTLLTIAPLTLTFPFALITYLFVAHTLDAPDQALGASFLAAGVTGLVGLFCVGLVKDTVDTLYLCYCIDKDTGEKRRAEVFNAFEYNRGPVRAPSDQQGEPPPLLPTMRQPPRQQQGPIKPLPPRSTAPIHGSRVLPKEERPPKPQVGPSTSGSQIQRAPLAPPPTVEDDEDDVNPFEQSYAGASAQLLISPTRSSPPSATSPPRSAGTFISKPSAQTHSRSSSSSESRTQNQLKSSRELNMKIPVRHDSVMDSDSEDEVDGGSQFFPGSGLFRSQ</sequence>
<gene>
    <name evidence="1" type="ORF">BDN72DRAFT_835824</name>
</gene>
<reference evidence="1 2" key="1">
    <citation type="journal article" date="2019" name="Nat. Ecol. Evol.">
        <title>Megaphylogeny resolves global patterns of mushroom evolution.</title>
        <authorList>
            <person name="Varga T."/>
            <person name="Krizsan K."/>
            <person name="Foldi C."/>
            <person name="Dima B."/>
            <person name="Sanchez-Garcia M."/>
            <person name="Sanchez-Ramirez S."/>
            <person name="Szollosi G.J."/>
            <person name="Szarkandi J.G."/>
            <person name="Papp V."/>
            <person name="Albert L."/>
            <person name="Andreopoulos W."/>
            <person name="Angelini C."/>
            <person name="Antonin V."/>
            <person name="Barry K.W."/>
            <person name="Bougher N.L."/>
            <person name="Buchanan P."/>
            <person name="Buyck B."/>
            <person name="Bense V."/>
            <person name="Catcheside P."/>
            <person name="Chovatia M."/>
            <person name="Cooper J."/>
            <person name="Damon W."/>
            <person name="Desjardin D."/>
            <person name="Finy P."/>
            <person name="Geml J."/>
            <person name="Haridas S."/>
            <person name="Hughes K."/>
            <person name="Justo A."/>
            <person name="Karasinski D."/>
            <person name="Kautmanova I."/>
            <person name="Kiss B."/>
            <person name="Kocsube S."/>
            <person name="Kotiranta H."/>
            <person name="LaButti K.M."/>
            <person name="Lechner B.E."/>
            <person name="Liimatainen K."/>
            <person name="Lipzen A."/>
            <person name="Lukacs Z."/>
            <person name="Mihaltcheva S."/>
            <person name="Morgado L.N."/>
            <person name="Niskanen T."/>
            <person name="Noordeloos M.E."/>
            <person name="Ohm R.A."/>
            <person name="Ortiz-Santana B."/>
            <person name="Ovrebo C."/>
            <person name="Racz N."/>
            <person name="Riley R."/>
            <person name="Savchenko A."/>
            <person name="Shiryaev A."/>
            <person name="Soop K."/>
            <person name="Spirin V."/>
            <person name="Szebenyi C."/>
            <person name="Tomsovsky M."/>
            <person name="Tulloss R.E."/>
            <person name="Uehling J."/>
            <person name="Grigoriev I.V."/>
            <person name="Vagvolgyi C."/>
            <person name="Papp T."/>
            <person name="Martin F.M."/>
            <person name="Miettinen O."/>
            <person name="Hibbett D.S."/>
            <person name="Nagy L.G."/>
        </authorList>
    </citation>
    <scope>NUCLEOTIDE SEQUENCE [LARGE SCALE GENOMIC DNA]</scope>
    <source>
        <strain evidence="1 2">NL-1719</strain>
    </source>
</reference>
<protein>
    <submittedName>
        <fullName evidence="1">Uncharacterized protein</fullName>
    </submittedName>
</protein>
<name>A0ACD3B4K6_9AGAR</name>
<dbReference type="EMBL" id="ML208282">
    <property type="protein sequence ID" value="TFK72735.1"/>
    <property type="molecule type" value="Genomic_DNA"/>
</dbReference>
<accession>A0ACD3B4K6</accession>
<evidence type="ECO:0000313" key="1">
    <source>
        <dbReference type="EMBL" id="TFK72735.1"/>
    </source>
</evidence>
<dbReference type="Proteomes" id="UP000308600">
    <property type="component" value="Unassembled WGS sequence"/>
</dbReference>
<organism evidence="1 2">
    <name type="scientific">Pluteus cervinus</name>
    <dbReference type="NCBI Taxonomy" id="181527"/>
    <lineage>
        <taxon>Eukaryota</taxon>
        <taxon>Fungi</taxon>
        <taxon>Dikarya</taxon>
        <taxon>Basidiomycota</taxon>
        <taxon>Agaricomycotina</taxon>
        <taxon>Agaricomycetes</taxon>
        <taxon>Agaricomycetidae</taxon>
        <taxon>Agaricales</taxon>
        <taxon>Pluteineae</taxon>
        <taxon>Pluteaceae</taxon>
        <taxon>Pluteus</taxon>
    </lineage>
</organism>
<evidence type="ECO:0000313" key="2">
    <source>
        <dbReference type="Proteomes" id="UP000308600"/>
    </source>
</evidence>
<proteinExistence type="predicted"/>
<keyword evidence="2" id="KW-1185">Reference proteome</keyword>